<dbReference type="OrthoDB" id="9938207at2"/>
<gene>
    <name evidence="1" type="ORF">SAMN05660690_4094</name>
</gene>
<name>A0A1G6U7K3_9ACTN</name>
<protein>
    <submittedName>
        <fullName evidence="1">Uncharacterized protein</fullName>
    </submittedName>
</protein>
<dbReference type="AlphaFoldDB" id="A0A1G6U7K3"/>
<sequence>MTAPRPSPAGRLRAVIEQLADATGADRGDLLAVGLSALAKLQQQLAETQASLRIADKVVVRHRALLQVATEEVETARRWARSLWDDGPASEGPIIYGPPEVAPAWLTADGPRHTARRPRRPLVDLDPADTARALRMAALERVLADLQEEWGPLTDEELTAAVQDVRVRGQQP</sequence>
<dbReference type="EMBL" id="FMZF01000007">
    <property type="protein sequence ID" value="SDD37184.1"/>
    <property type="molecule type" value="Genomic_DNA"/>
</dbReference>
<dbReference type="STRING" id="1190417.SAMN05660690_4094"/>
<keyword evidence="2" id="KW-1185">Reference proteome</keyword>
<reference evidence="2" key="1">
    <citation type="submission" date="2016-10" db="EMBL/GenBank/DDBJ databases">
        <authorList>
            <person name="Varghese N."/>
            <person name="Submissions S."/>
        </authorList>
    </citation>
    <scope>NUCLEOTIDE SEQUENCE [LARGE SCALE GENOMIC DNA]</scope>
    <source>
        <strain evidence="2">DSM 45421</strain>
    </source>
</reference>
<dbReference type="Proteomes" id="UP000199416">
    <property type="component" value="Unassembled WGS sequence"/>
</dbReference>
<accession>A0A1G6U7K3</accession>
<proteinExistence type="predicted"/>
<dbReference type="RefSeq" id="WP_091368216.1">
    <property type="nucleotide sequence ID" value="NZ_FMZF01000007.1"/>
</dbReference>
<evidence type="ECO:0000313" key="1">
    <source>
        <dbReference type="EMBL" id="SDD37184.1"/>
    </source>
</evidence>
<organism evidence="1 2">
    <name type="scientific">Geodermatophilus telluris</name>
    <dbReference type="NCBI Taxonomy" id="1190417"/>
    <lineage>
        <taxon>Bacteria</taxon>
        <taxon>Bacillati</taxon>
        <taxon>Actinomycetota</taxon>
        <taxon>Actinomycetes</taxon>
        <taxon>Geodermatophilales</taxon>
        <taxon>Geodermatophilaceae</taxon>
        <taxon>Geodermatophilus</taxon>
    </lineage>
</organism>
<evidence type="ECO:0000313" key="2">
    <source>
        <dbReference type="Proteomes" id="UP000199416"/>
    </source>
</evidence>